<dbReference type="PANTHER" id="PTHR30005:SF0">
    <property type="entry name" value="RETROGRADE REGULATION PROTEIN 2"/>
    <property type="match status" value="1"/>
</dbReference>
<dbReference type="EMBL" id="UXHF01000039">
    <property type="protein sequence ID" value="VDC50452.1"/>
    <property type="molecule type" value="Genomic_DNA"/>
</dbReference>
<dbReference type="PANTHER" id="PTHR30005">
    <property type="entry name" value="EXOPOLYPHOSPHATASE"/>
    <property type="match status" value="1"/>
</dbReference>
<proteinExistence type="predicted"/>
<dbReference type="KEGG" id="bmed:GYM46_01240"/>
<protein>
    <submittedName>
        <fullName evidence="4">Exopolyphosphatase</fullName>
    </submittedName>
    <submittedName>
        <fullName evidence="3">Ppx/GppA family phosphatase</fullName>
    </submittedName>
</protein>
<dbReference type="AlphaFoldDB" id="A0A6G7EDK6"/>
<reference evidence="4 5" key="1">
    <citation type="submission" date="2018-11" db="EMBL/GenBank/DDBJ databases">
        <authorList>
            <person name="Peiro R."/>
            <person name="Begona"/>
            <person name="Cbmso G."/>
            <person name="Lopez M."/>
            <person name="Gonzalez S."/>
            <person name="Sacristan E."/>
            <person name="Castillo E."/>
        </authorList>
    </citation>
    <scope>NUCLEOTIDE SEQUENCE [LARGE SCALE GENOMIC DNA]</scope>
    <source>
        <strain evidence="4">Brev_genome</strain>
    </source>
</reference>
<dbReference type="InterPro" id="IPR050273">
    <property type="entry name" value="GppA/Ppx_hydrolase"/>
</dbReference>
<dbReference type="Pfam" id="PF02541">
    <property type="entry name" value="Ppx-GppA"/>
    <property type="match status" value="1"/>
</dbReference>
<dbReference type="GO" id="GO:0016462">
    <property type="term" value="F:pyrophosphatase activity"/>
    <property type="evidence" value="ECO:0007669"/>
    <property type="project" value="TreeGrafter"/>
</dbReference>
<accession>A0A6G7EDK6</accession>
<feature type="domain" description="Ppx/GppA phosphatase N-terminal" evidence="1">
    <location>
        <begin position="30"/>
        <end position="305"/>
    </location>
</feature>
<feature type="domain" description="Exopolyphosphatase C-terminal" evidence="2">
    <location>
        <begin position="358"/>
        <end position="495"/>
    </location>
</feature>
<dbReference type="InterPro" id="IPR048951">
    <property type="entry name" value="Ppx_C"/>
</dbReference>
<dbReference type="Proteomes" id="UP000501325">
    <property type="component" value="Chromosome"/>
</dbReference>
<dbReference type="CDD" id="cd24052">
    <property type="entry name" value="ASKHA_NBD_HpPPX-GppA-like"/>
    <property type="match status" value="1"/>
</dbReference>
<gene>
    <name evidence="4" type="primary">ppx</name>
    <name evidence="4" type="ORF">BREV_BREV_02026</name>
    <name evidence="3" type="ORF">GYM46_01240</name>
</gene>
<dbReference type="SUPFAM" id="SSF53067">
    <property type="entry name" value="Actin-like ATPase domain"/>
    <property type="match status" value="2"/>
</dbReference>
<sequence>MPDLALTGRDVAAIDIGSNSVRLVLYRLEGRAIWTVFNEKVLAGLGRDLPTTGKLSPEGVVMAMTALRRFAAVLEGVRPDATLIAATAAVREARDGPEFCQRVAAETGLQIRVLSGEEEAKYAAMGVLAGAPDAQGVSADMGGASLELTRLDGAPGAARSVEQGLTLPLGPFALAEGKGFDADRIKARIDQRLKPVAAQFQTDRLYAVGGAWRTLAQVHMALKSYPLKVVHQYEITADEALETARLVAQQSAASLAKLPSVSKKRAETLPYAGLVLEGLIKHLNLKRIEMSAWGVREGLLFETLDEATQAADPLLAGCAALGGRQGIDPALPGALNGWISDVVSALPSAFGAARDGVLSAAACRLSDLGARLHPDHRLELVFDQVLRAPVAGVSHAERAFLACAMNARYGGGPATPQPDIISRLLNEDAAKRARALGLAIRLACDLSGRSSQLLANATATVGKTELKLTATEGYADVLLGEQTKKRAKALAEAMGLGLKI</sequence>
<evidence type="ECO:0000313" key="6">
    <source>
        <dbReference type="Proteomes" id="UP000501325"/>
    </source>
</evidence>
<dbReference type="InterPro" id="IPR043129">
    <property type="entry name" value="ATPase_NBD"/>
</dbReference>
<evidence type="ECO:0000313" key="4">
    <source>
        <dbReference type="EMBL" id="VDC50452.1"/>
    </source>
</evidence>
<reference evidence="3 6" key="2">
    <citation type="submission" date="2020-01" db="EMBL/GenBank/DDBJ databases">
        <authorList>
            <person name="Wang S."/>
        </authorList>
    </citation>
    <scope>NUCLEOTIDE SEQUENCE [LARGE SCALE GENOMIC DNA]</scope>
    <source>
        <strain evidence="3 6">D151-2-6</strain>
    </source>
</reference>
<dbReference type="Pfam" id="PF21697">
    <property type="entry name" value="Ppx_C"/>
    <property type="match status" value="1"/>
</dbReference>
<evidence type="ECO:0000259" key="1">
    <source>
        <dbReference type="Pfam" id="PF02541"/>
    </source>
</evidence>
<evidence type="ECO:0000313" key="3">
    <source>
        <dbReference type="EMBL" id="QIH71721.1"/>
    </source>
</evidence>
<dbReference type="RefSeq" id="WP_008261530.1">
    <property type="nucleotide sequence ID" value="NZ_CP048751.1"/>
</dbReference>
<evidence type="ECO:0000313" key="5">
    <source>
        <dbReference type="Proteomes" id="UP000289220"/>
    </source>
</evidence>
<organism evidence="4 5">
    <name type="scientific">Brevundimonas mediterranea</name>
    <dbReference type="NCBI Taxonomy" id="74329"/>
    <lineage>
        <taxon>Bacteria</taxon>
        <taxon>Pseudomonadati</taxon>
        <taxon>Pseudomonadota</taxon>
        <taxon>Alphaproteobacteria</taxon>
        <taxon>Caulobacterales</taxon>
        <taxon>Caulobacteraceae</taxon>
        <taxon>Brevundimonas</taxon>
    </lineage>
</organism>
<dbReference type="Gene3D" id="3.30.420.150">
    <property type="entry name" value="Exopolyphosphatase. Domain 2"/>
    <property type="match status" value="1"/>
</dbReference>
<dbReference type="Gene3D" id="1.10.3210.10">
    <property type="entry name" value="Hypothetical protein af1432"/>
    <property type="match status" value="1"/>
</dbReference>
<dbReference type="Gene3D" id="3.30.420.40">
    <property type="match status" value="1"/>
</dbReference>
<name>A0A6G7EDK6_9CAUL</name>
<dbReference type="EMBL" id="CP048751">
    <property type="protein sequence ID" value="QIH71721.1"/>
    <property type="molecule type" value="Genomic_DNA"/>
</dbReference>
<dbReference type="Proteomes" id="UP000289220">
    <property type="component" value="Unassembled WGS sequence"/>
</dbReference>
<dbReference type="SUPFAM" id="SSF109604">
    <property type="entry name" value="HD-domain/PDEase-like"/>
    <property type="match status" value="1"/>
</dbReference>
<evidence type="ECO:0000259" key="2">
    <source>
        <dbReference type="Pfam" id="PF21697"/>
    </source>
</evidence>
<keyword evidence="5" id="KW-1185">Reference proteome</keyword>
<dbReference type="InterPro" id="IPR003695">
    <property type="entry name" value="Ppx_GppA_N"/>
</dbReference>